<dbReference type="InterPro" id="IPR051697">
    <property type="entry name" value="Patched_domain-protein"/>
</dbReference>
<evidence type="ECO:0000256" key="2">
    <source>
        <dbReference type="ARBA" id="ARBA00005585"/>
    </source>
</evidence>
<accession>A0ABY6KIE2</accession>
<evidence type="ECO:0000259" key="8">
    <source>
        <dbReference type="PROSITE" id="PS50156"/>
    </source>
</evidence>
<feature type="transmembrane region" description="Helical" evidence="7">
    <location>
        <begin position="417"/>
        <end position="439"/>
    </location>
</feature>
<dbReference type="InterPro" id="IPR000731">
    <property type="entry name" value="SSD"/>
</dbReference>
<dbReference type="Proteomes" id="UP001235939">
    <property type="component" value="Chromosome 06"/>
</dbReference>
<feature type="transmembrane region" description="Helical" evidence="7">
    <location>
        <begin position="279"/>
        <end position="300"/>
    </location>
</feature>
<evidence type="ECO:0000256" key="1">
    <source>
        <dbReference type="ARBA" id="ARBA00004141"/>
    </source>
</evidence>
<feature type="domain" description="SSD" evidence="8">
    <location>
        <begin position="278"/>
        <end position="439"/>
    </location>
</feature>
<evidence type="ECO:0000313" key="10">
    <source>
        <dbReference type="Proteomes" id="UP001235939"/>
    </source>
</evidence>
<name>A0ABY6KIE2_9ARAC</name>
<feature type="transmembrane region" description="Helical" evidence="7">
    <location>
        <begin position="44"/>
        <end position="62"/>
    </location>
</feature>
<proteinExistence type="inferred from homology"/>
<dbReference type="PROSITE" id="PS50156">
    <property type="entry name" value="SSD"/>
    <property type="match status" value="1"/>
</dbReference>
<dbReference type="SUPFAM" id="SSF82866">
    <property type="entry name" value="Multidrug efflux transporter AcrB transmembrane domain"/>
    <property type="match status" value="1"/>
</dbReference>
<gene>
    <name evidence="9" type="ORF">LAZ67_6000233</name>
</gene>
<dbReference type="Gene3D" id="1.20.1640.10">
    <property type="entry name" value="Multidrug efflux transporter AcrB transmembrane domain"/>
    <property type="match status" value="1"/>
</dbReference>
<evidence type="ECO:0000256" key="6">
    <source>
        <dbReference type="ARBA" id="ARBA00023180"/>
    </source>
</evidence>
<dbReference type="PANTHER" id="PTHR10796">
    <property type="entry name" value="PATCHED-RELATED"/>
    <property type="match status" value="1"/>
</dbReference>
<sequence length="473" mass="53087">MGIGDEEQGIPINVFPEWLRCFNVEEILTKALGNLGYSVGKRPWHYALGTLSIFFLLSLGLLKMNFRVRTFDIIAPFEGRSIKNRARIEELFGRENCKDVDLGRLTRFDRFGRIFIESADGRSVLRSDVFRVVQDIDQRIKNLTIVYDGKKLQYKDICAKEKGQCFFNPVLKYVYKIKEIESGIYKLKFPFIADVQTAIITFTPLFLGGVTTEKDSNIIKSAKAISLIYILDFDDPNTDIRNELWEFAFLDLMGKLEYPHLNLYYITPDSFSYEGSRSVLRILPSFTVAAFFLMLFSVASNLSSDCVVSKPWLALAGIMVGVIGNAASFGFCQLIGIPCFLLNFAVGLVIFGMVMDDAFVVLAAWRLTDPRSEVPVRMRRTYEQVGIAITLTSLTNALAFLIGAFTPSLIAKMICSYALGSILACYVATLTFLGAVLALTGRAEMDGLSGFDLRTPAMSWQESGTYLSFLRYL</sequence>
<comment type="subcellular location">
    <subcellularLocation>
        <location evidence="1">Membrane</location>
        <topology evidence="1">Multi-pass membrane protein</topology>
    </subcellularLocation>
</comment>
<feature type="transmembrane region" description="Helical" evidence="7">
    <location>
        <begin position="312"/>
        <end position="332"/>
    </location>
</feature>
<evidence type="ECO:0000256" key="3">
    <source>
        <dbReference type="ARBA" id="ARBA00022692"/>
    </source>
</evidence>
<keyword evidence="5 7" id="KW-0472">Membrane</keyword>
<protein>
    <submittedName>
        <fullName evidence="9">PTCHD3</fullName>
    </submittedName>
</protein>
<evidence type="ECO:0000256" key="5">
    <source>
        <dbReference type="ARBA" id="ARBA00023136"/>
    </source>
</evidence>
<evidence type="ECO:0000256" key="4">
    <source>
        <dbReference type="ARBA" id="ARBA00022989"/>
    </source>
</evidence>
<dbReference type="EMBL" id="CP092868">
    <property type="protein sequence ID" value="UYV68616.1"/>
    <property type="molecule type" value="Genomic_DNA"/>
</dbReference>
<dbReference type="InterPro" id="IPR003392">
    <property type="entry name" value="PTHD_SSD"/>
</dbReference>
<evidence type="ECO:0000256" key="7">
    <source>
        <dbReference type="SAM" id="Phobius"/>
    </source>
</evidence>
<organism evidence="9 10">
    <name type="scientific">Cordylochernes scorpioides</name>
    <dbReference type="NCBI Taxonomy" id="51811"/>
    <lineage>
        <taxon>Eukaryota</taxon>
        <taxon>Metazoa</taxon>
        <taxon>Ecdysozoa</taxon>
        <taxon>Arthropoda</taxon>
        <taxon>Chelicerata</taxon>
        <taxon>Arachnida</taxon>
        <taxon>Pseudoscorpiones</taxon>
        <taxon>Cheliferoidea</taxon>
        <taxon>Chernetidae</taxon>
        <taxon>Cordylochernes</taxon>
    </lineage>
</organism>
<reference evidence="9 10" key="1">
    <citation type="submission" date="2022-01" db="EMBL/GenBank/DDBJ databases">
        <title>A chromosomal length assembly of Cordylochernes scorpioides.</title>
        <authorList>
            <person name="Zeh D."/>
            <person name="Zeh J."/>
        </authorList>
    </citation>
    <scope>NUCLEOTIDE SEQUENCE [LARGE SCALE GENOMIC DNA]</scope>
    <source>
        <strain evidence="9">IN4F17</strain>
        <tissue evidence="9">Whole Body</tissue>
    </source>
</reference>
<feature type="transmembrane region" description="Helical" evidence="7">
    <location>
        <begin position="385"/>
        <end position="405"/>
    </location>
</feature>
<evidence type="ECO:0000313" key="9">
    <source>
        <dbReference type="EMBL" id="UYV68616.1"/>
    </source>
</evidence>
<feature type="transmembrane region" description="Helical" evidence="7">
    <location>
        <begin position="339"/>
        <end position="365"/>
    </location>
</feature>
<keyword evidence="6" id="KW-0325">Glycoprotein</keyword>
<keyword evidence="4 7" id="KW-1133">Transmembrane helix</keyword>
<keyword evidence="10" id="KW-1185">Reference proteome</keyword>
<dbReference type="PANTHER" id="PTHR10796:SF181">
    <property type="entry name" value="SSD DOMAIN-CONTAINING PROTEIN"/>
    <property type="match status" value="1"/>
</dbReference>
<keyword evidence="3 7" id="KW-0812">Transmembrane</keyword>
<comment type="similarity">
    <text evidence="2">Belongs to the patched family.</text>
</comment>
<dbReference type="Pfam" id="PF02460">
    <property type="entry name" value="Patched"/>
    <property type="match status" value="1"/>
</dbReference>